<dbReference type="OrthoDB" id="122670at2"/>
<accession>A0A2W4EC93</accession>
<sequence length="79" mass="8939">MVTIFRSGGFRVVIFSDDHEPAHVHVFGDGEAKINLIGMNGAPELVWADALKRSDVRRAMAIVQDHQEEFLARWRNIHG</sequence>
<organism evidence="1 2">
    <name type="scientific">Rhizobium tubonense</name>
    <dbReference type="NCBI Taxonomy" id="484088"/>
    <lineage>
        <taxon>Bacteria</taxon>
        <taxon>Pseudomonadati</taxon>
        <taxon>Pseudomonadota</taxon>
        <taxon>Alphaproteobacteria</taxon>
        <taxon>Hyphomicrobiales</taxon>
        <taxon>Rhizobiaceae</taxon>
        <taxon>Rhizobium/Agrobacterium group</taxon>
        <taxon>Rhizobium</taxon>
    </lineage>
</organism>
<dbReference type="EMBL" id="PCDP01000061">
    <property type="protein sequence ID" value="PZM09150.1"/>
    <property type="molecule type" value="Genomic_DNA"/>
</dbReference>
<evidence type="ECO:0008006" key="3">
    <source>
        <dbReference type="Google" id="ProtNLM"/>
    </source>
</evidence>
<comment type="caution">
    <text evidence="1">The sequence shown here is derived from an EMBL/GenBank/DDBJ whole genome shotgun (WGS) entry which is preliminary data.</text>
</comment>
<reference evidence="1 2" key="1">
    <citation type="journal article" date="2018" name="Sci. Rep.">
        <title>Rhizobium tumorigenes sp. nov., a novel plant tumorigenic bacterium isolated from cane gall tumors on thornless blackberry.</title>
        <authorList>
            <person name="Kuzmanovi N."/>
            <person name="Smalla K."/>
            <person name="Gronow S."/>
            <person name="PuBawska J."/>
        </authorList>
    </citation>
    <scope>NUCLEOTIDE SEQUENCE [LARGE SCALE GENOMIC DNA]</scope>
    <source>
        <strain evidence="1 2">CCBAU 85046</strain>
    </source>
</reference>
<gene>
    <name evidence="1" type="ORF">CPY51_26890</name>
</gene>
<protein>
    <recommendedName>
        <fullName evidence="3">DUF4160 domain-containing protein</fullName>
    </recommendedName>
</protein>
<evidence type="ECO:0000313" key="1">
    <source>
        <dbReference type="EMBL" id="PZM09150.1"/>
    </source>
</evidence>
<name>A0A2W4EC93_9HYPH</name>
<proteinExistence type="predicted"/>
<dbReference type="Pfam" id="PF13711">
    <property type="entry name" value="DUF4160"/>
    <property type="match status" value="1"/>
</dbReference>
<dbReference type="InterPro" id="IPR025427">
    <property type="entry name" value="DUF4160"/>
</dbReference>
<evidence type="ECO:0000313" key="2">
    <source>
        <dbReference type="Proteomes" id="UP000248925"/>
    </source>
</evidence>
<dbReference type="AlphaFoldDB" id="A0A2W4EC93"/>
<dbReference type="RefSeq" id="WP_111163300.1">
    <property type="nucleotide sequence ID" value="NZ_PCDP01000061.1"/>
</dbReference>
<keyword evidence="2" id="KW-1185">Reference proteome</keyword>
<dbReference type="Proteomes" id="UP000248925">
    <property type="component" value="Unassembled WGS sequence"/>
</dbReference>